<comment type="caution">
    <text evidence="3">The sequence shown here is derived from an EMBL/GenBank/DDBJ whole genome shotgun (WGS) entry which is preliminary data.</text>
</comment>
<evidence type="ECO:0000313" key="3">
    <source>
        <dbReference type="EMBL" id="TEA21644.1"/>
    </source>
</evidence>
<dbReference type="Proteomes" id="UP000295604">
    <property type="component" value="Unassembled WGS sequence"/>
</dbReference>
<dbReference type="PANTHER" id="PTHR43669">
    <property type="entry name" value="5-KETO-D-GLUCONATE 5-REDUCTASE"/>
    <property type="match status" value="1"/>
</dbReference>
<reference evidence="3 4" key="1">
    <citation type="submission" date="2018-11" db="EMBL/GenBank/DDBJ databases">
        <title>Genome sequence and assembly of Colletotrichum sidae.</title>
        <authorList>
            <person name="Gan P."/>
            <person name="Shirasu K."/>
        </authorList>
    </citation>
    <scope>NUCLEOTIDE SEQUENCE [LARGE SCALE GENOMIC DNA]</scope>
    <source>
        <strain evidence="3 4">CBS 518.97</strain>
    </source>
</reference>
<name>A0A4R8TSX8_9PEZI</name>
<dbReference type="Pfam" id="PF00106">
    <property type="entry name" value="adh_short"/>
    <property type="match status" value="1"/>
</dbReference>
<dbReference type="PANTHER" id="PTHR43669:SF11">
    <property type="entry name" value="SHORT-CHAIN DEHYDROGENASE_OXIDOREDUCTASE"/>
    <property type="match status" value="1"/>
</dbReference>
<comment type="similarity">
    <text evidence="1">Belongs to the short-chain dehydrogenases/reductases (SDR) family.</text>
</comment>
<organism evidence="3 4">
    <name type="scientific">Colletotrichum sidae</name>
    <dbReference type="NCBI Taxonomy" id="1347389"/>
    <lineage>
        <taxon>Eukaryota</taxon>
        <taxon>Fungi</taxon>
        <taxon>Dikarya</taxon>
        <taxon>Ascomycota</taxon>
        <taxon>Pezizomycotina</taxon>
        <taxon>Sordariomycetes</taxon>
        <taxon>Hypocreomycetidae</taxon>
        <taxon>Glomerellales</taxon>
        <taxon>Glomerellaceae</taxon>
        <taxon>Colletotrichum</taxon>
        <taxon>Colletotrichum orbiculare species complex</taxon>
    </lineage>
</organism>
<protein>
    <submittedName>
        <fullName evidence="3">Putative oxidoreductase DltE</fullName>
    </submittedName>
</protein>
<dbReference type="AlphaFoldDB" id="A0A4R8TSX8"/>
<dbReference type="SUPFAM" id="SSF51735">
    <property type="entry name" value="NAD(P)-binding Rossmann-fold domains"/>
    <property type="match status" value="1"/>
</dbReference>
<dbReference type="InterPro" id="IPR036291">
    <property type="entry name" value="NAD(P)-bd_dom_sf"/>
</dbReference>
<gene>
    <name evidence="3" type="primary">dltE</name>
    <name evidence="3" type="ORF">C8034_v003595</name>
</gene>
<dbReference type="InterPro" id="IPR002347">
    <property type="entry name" value="SDR_fam"/>
</dbReference>
<evidence type="ECO:0000313" key="4">
    <source>
        <dbReference type="Proteomes" id="UP000295604"/>
    </source>
</evidence>
<keyword evidence="4" id="KW-1185">Reference proteome</keyword>
<dbReference type="PRINTS" id="PR00081">
    <property type="entry name" value="GDHRDH"/>
</dbReference>
<dbReference type="EMBL" id="QAPF01000015">
    <property type="protein sequence ID" value="TEA21644.1"/>
    <property type="molecule type" value="Genomic_DNA"/>
</dbReference>
<dbReference type="Gene3D" id="3.40.50.720">
    <property type="entry name" value="NAD(P)-binding Rossmann-like Domain"/>
    <property type="match status" value="1"/>
</dbReference>
<evidence type="ECO:0000256" key="2">
    <source>
        <dbReference type="ARBA" id="ARBA00023002"/>
    </source>
</evidence>
<proteinExistence type="inferred from homology"/>
<dbReference type="GO" id="GO:0016491">
    <property type="term" value="F:oxidoreductase activity"/>
    <property type="evidence" value="ECO:0007669"/>
    <property type="project" value="UniProtKB-KW"/>
</dbReference>
<keyword evidence="2" id="KW-0560">Oxidoreductase</keyword>
<sequence length="240" mass="25779">MPFNSQTALVTGATSGIGLALAERLIANGTFVIAVGRRRDRLEALVATHGADKVAAEPFDMTDLAQIEAWANKIASTYPSLSTLVLNAGVQHSIDFTSPTSISLPQVSSELTTNYLAPIHLITHFLPHLQSLPVKEAHVILVSSGLALLADDRASSHIRVIEIMPPAVQTELHSIQPDLVAAGQADIGIMLDDFTQETWTALEEGKLDEVIVGPAKNFAHVETDKRTVFDKLAASFKADR</sequence>
<evidence type="ECO:0000256" key="1">
    <source>
        <dbReference type="ARBA" id="ARBA00006484"/>
    </source>
</evidence>
<accession>A0A4R8TSX8</accession>